<keyword evidence="1" id="KW-0175">Coiled coil</keyword>
<evidence type="ECO:0000256" key="1">
    <source>
        <dbReference type="SAM" id="Coils"/>
    </source>
</evidence>
<dbReference type="EMBL" id="FOXB01000028">
    <property type="protein sequence ID" value="SFP60314.1"/>
    <property type="molecule type" value="Genomic_DNA"/>
</dbReference>
<reference evidence="2 3" key="1">
    <citation type="submission" date="2016-10" db="EMBL/GenBank/DDBJ databases">
        <authorList>
            <person name="de Groot N.N."/>
        </authorList>
    </citation>
    <scope>NUCLEOTIDE SEQUENCE [LARGE SCALE GENOMIC DNA]</scope>
    <source>
        <strain evidence="2 3">EP1-55-1</strain>
    </source>
</reference>
<dbReference type="STRING" id="223786.SAMN05216234_1287"/>
<protein>
    <recommendedName>
        <fullName evidence="4">DUF1983 domain-containing protein</fullName>
    </recommendedName>
</protein>
<evidence type="ECO:0000313" key="2">
    <source>
        <dbReference type="EMBL" id="SFP60314.1"/>
    </source>
</evidence>
<evidence type="ECO:0008006" key="4">
    <source>
        <dbReference type="Google" id="ProtNLM"/>
    </source>
</evidence>
<keyword evidence="3" id="KW-1185">Reference proteome</keyword>
<gene>
    <name evidence="2" type="ORF">SAMN05216234_1287</name>
</gene>
<feature type="coiled-coil region" evidence="1">
    <location>
        <begin position="9"/>
        <end position="36"/>
    </location>
</feature>
<dbReference type="RefSeq" id="WP_092913050.1">
    <property type="nucleotide sequence ID" value="NZ_FOXB01000028.1"/>
</dbReference>
<accession>A0A1I5RP21</accession>
<evidence type="ECO:0000313" key="3">
    <source>
        <dbReference type="Proteomes" id="UP000199227"/>
    </source>
</evidence>
<organism evidence="2 3">
    <name type="scientific">Hydrogenimonas thermophila</name>
    <dbReference type="NCBI Taxonomy" id="223786"/>
    <lineage>
        <taxon>Bacteria</taxon>
        <taxon>Pseudomonadati</taxon>
        <taxon>Campylobacterota</taxon>
        <taxon>Epsilonproteobacteria</taxon>
        <taxon>Campylobacterales</taxon>
        <taxon>Hydrogenimonadaceae</taxon>
        <taxon>Hydrogenimonas</taxon>
    </lineage>
</organism>
<sequence>MASTLDALNQAQLELLQRYDGQFQKLEDKANALSLEWQKVADDAKKQIDTTNELVNDKIDDLDTWKNNLKVHQISYDYIFKKIIPQGTKLDGSVLWNTRDLDTENKSSYIILFDGANNASLKYGDGVISGGIYIGNISFNTAGKGGSVYGANVGFLYSHYGHTNNSLLEDLPIVRSSHAFNGAQVKVQARSLFTGNKYTQHNQILFYLNEGDKTASEDIEVTLTLKRII</sequence>
<proteinExistence type="predicted"/>
<name>A0A1I5RP21_9BACT</name>
<dbReference type="Proteomes" id="UP000199227">
    <property type="component" value="Unassembled WGS sequence"/>
</dbReference>
<dbReference type="AlphaFoldDB" id="A0A1I5RP21"/>